<feature type="region of interest" description="Disordered" evidence="1">
    <location>
        <begin position="186"/>
        <end position="209"/>
    </location>
</feature>
<protein>
    <submittedName>
        <fullName evidence="2">Uncharacterized protein</fullName>
    </submittedName>
</protein>
<feature type="region of interest" description="Disordered" evidence="1">
    <location>
        <begin position="896"/>
        <end position="937"/>
    </location>
</feature>
<sequence length="972" mass="113338">MESNESTPEINHELNDFITTRSAGLITEEDLFKVLKKRYHQKFKARLGVEKIHNGVFYETICMLENLEITLTAIHSGNYPTSDEYIAAKNDDEKKKIINFYWSLTIDKELLEYAVPDYHFSKQVTCFRKFLIFYQRKNQTKDTMPFWRSEERWDISNFPEQQVFDIIEQYVALVESDKNTLVLANEKQEEREETLSQTAEDESTEANPLSADKQPAVFKGLEKSIFKTFDNTVAEFRRLITRHEKLSVICIDIISGPSANQKRYDIDAVWKKRDSIYSFFNALNPVFGLVASFSRLEFGVKGKVVQQNILLFSVDKNKNPVDFRRVEAALKEIAEKRFARNEILHTEQFEIDKRNFTETIASFDKIFPHKNKHILKLKNESALRKFEYWFLGYFHLVDFYLKPDVSSYADAPFVLQYYQEGIVAESRISSLMGPEKPQQKKDKQGRNQRVSEATYLKDYWQDKSLEKITYIPKKAIHELKLVHFVYSEFSDLYFRDKKDKENEIKMLFLIEYFSRVIQHNSFQNLTNSSLSLDVKRGNPHKHLSLAEKLLIAIYQYIYSDQPLWFNADEQEIVGWRVKHFQEVYKDLRISNRSIITNINGYLTQFKEGLSWGGQNDALLKQEALESIKATKNAVAARDYLNKKINSDIFVLRFDFGYDLNSAYSKQKNAEAFNQLFTDFLKNLKRVQIDLEEKAKDPDKKAKTLKSELIAHIGSRYFLRDKLHIDVTFIFDAQSLSDLEENKIKKMIDYVENEILRMWRSYKANKTAQMDAYDQKNFKENPTKESASKKGQKAETKKFRELIQHVGELRVSSVRLDFPRHIKQHDTKNLHSFKTIAINFYTAHALLCTWKGFLHNLKDAGATDSNWLSMEQFIKGRLPKEKKKISEAVVDVEQEKAELSEVSMSDTEDASQSSSSDVESVIESQGDGDKEIQKDNLSEKSLSLSRTTTFYVTVKTAGGSEKKIRLNAVKKLT</sequence>
<dbReference type="AlphaFoldDB" id="A0A3D2SKF6"/>
<organism evidence="2 3">
    <name type="scientific">Acinetobacter ursingii</name>
    <dbReference type="NCBI Taxonomy" id="108980"/>
    <lineage>
        <taxon>Bacteria</taxon>
        <taxon>Pseudomonadati</taxon>
        <taxon>Pseudomonadota</taxon>
        <taxon>Gammaproteobacteria</taxon>
        <taxon>Moraxellales</taxon>
        <taxon>Moraxellaceae</taxon>
        <taxon>Acinetobacter</taxon>
    </lineage>
</organism>
<dbReference type="Proteomes" id="UP000263596">
    <property type="component" value="Unassembled WGS sequence"/>
</dbReference>
<comment type="caution">
    <text evidence="2">The sequence shown here is derived from an EMBL/GenBank/DDBJ whole genome shotgun (WGS) entry which is preliminary data.</text>
</comment>
<reference evidence="2 3" key="1">
    <citation type="journal article" date="2018" name="Nat. Biotechnol.">
        <title>A standardized bacterial taxonomy based on genome phylogeny substantially revises the tree of life.</title>
        <authorList>
            <person name="Parks D.H."/>
            <person name="Chuvochina M."/>
            <person name="Waite D.W."/>
            <person name="Rinke C."/>
            <person name="Skarshewski A."/>
            <person name="Chaumeil P.A."/>
            <person name="Hugenholtz P."/>
        </authorList>
    </citation>
    <scope>NUCLEOTIDE SEQUENCE [LARGE SCALE GENOMIC DNA]</scope>
    <source>
        <strain evidence="2">UBA9669</strain>
    </source>
</reference>
<evidence type="ECO:0000256" key="1">
    <source>
        <dbReference type="SAM" id="MobiDB-lite"/>
    </source>
</evidence>
<accession>A0A3D2SKF6</accession>
<feature type="compositionally biased region" description="Basic and acidic residues" evidence="1">
    <location>
        <begin position="926"/>
        <end position="937"/>
    </location>
</feature>
<proteinExistence type="predicted"/>
<name>A0A3D2SKF6_9GAMM</name>
<feature type="compositionally biased region" description="Low complexity" evidence="1">
    <location>
        <begin position="909"/>
        <end position="923"/>
    </location>
</feature>
<dbReference type="EMBL" id="DPVE01000127">
    <property type="protein sequence ID" value="HCK29936.1"/>
    <property type="molecule type" value="Genomic_DNA"/>
</dbReference>
<feature type="region of interest" description="Disordered" evidence="1">
    <location>
        <begin position="772"/>
        <end position="793"/>
    </location>
</feature>
<gene>
    <name evidence="2" type="ORF">DHW29_06945</name>
</gene>
<evidence type="ECO:0000313" key="3">
    <source>
        <dbReference type="Proteomes" id="UP000263596"/>
    </source>
</evidence>
<evidence type="ECO:0000313" key="2">
    <source>
        <dbReference type="EMBL" id="HCK29936.1"/>
    </source>
</evidence>